<dbReference type="PANTHER" id="PTHR11877">
    <property type="entry name" value="HYDROXYMETHYLGLUTARYL-COA SYNTHASE"/>
    <property type="match status" value="1"/>
</dbReference>
<comment type="similarity">
    <text evidence="3">Belongs to the thiolase-like superfamily. Chalcone/stilbene synthases family.</text>
</comment>
<comment type="pathway">
    <text evidence="2">Secondary metabolite biosynthesis; flavonoid biosynthesis.</text>
</comment>
<evidence type="ECO:0000256" key="2">
    <source>
        <dbReference type="ARBA" id="ARBA00004966"/>
    </source>
</evidence>
<evidence type="ECO:0000259" key="6">
    <source>
        <dbReference type="Pfam" id="PF02797"/>
    </source>
</evidence>
<dbReference type="UniPathway" id="UPA00154"/>
<proteinExistence type="inferred from homology"/>
<dbReference type="InterPro" id="IPR016039">
    <property type="entry name" value="Thiolase-like"/>
</dbReference>
<keyword evidence="8" id="KW-1185">Reference proteome</keyword>
<dbReference type="PANTHER" id="PTHR11877:SF10">
    <property type="entry name" value="TYPE III POLYKETIDE SYNTHASE B"/>
    <property type="match status" value="1"/>
</dbReference>
<evidence type="ECO:0000313" key="8">
    <source>
        <dbReference type="Proteomes" id="UP000242715"/>
    </source>
</evidence>
<reference evidence="8" key="1">
    <citation type="journal article" date="2017" name="Front. Plant Sci.">
        <title>Climate Clever Clovers: New Paradigm to Reduce the Environmental Footprint of Ruminants by Breeding Low Methanogenic Forages Utilizing Haplotype Variation.</title>
        <authorList>
            <person name="Kaur P."/>
            <person name="Appels R."/>
            <person name="Bayer P.E."/>
            <person name="Keeble-Gagnere G."/>
            <person name="Wang J."/>
            <person name="Hirakawa H."/>
            <person name="Shirasawa K."/>
            <person name="Vercoe P."/>
            <person name="Stefanova K."/>
            <person name="Durmic Z."/>
            <person name="Nichols P."/>
            <person name="Revell C."/>
            <person name="Isobe S.N."/>
            <person name="Edwards D."/>
            <person name="Erskine W."/>
        </authorList>
    </citation>
    <scope>NUCLEOTIDE SEQUENCE [LARGE SCALE GENOMIC DNA]</scope>
    <source>
        <strain evidence="8">cv. Daliak</strain>
    </source>
</reference>
<dbReference type="SUPFAM" id="SSF53901">
    <property type="entry name" value="Thiolase-like"/>
    <property type="match status" value="1"/>
</dbReference>
<feature type="domain" description="Chalcone/stilbene synthase C-terminal" evidence="6">
    <location>
        <begin position="21"/>
        <end position="93"/>
    </location>
</feature>
<dbReference type="Proteomes" id="UP000242715">
    <property type="component" value="Unassembled WGS sequence"/>
</dbReference>
<dbReference type="Pfam" id="PF02797">
    <property type="entry name" value="Chal_sti_synt_C"/>
    <property type="match status" value="1"/>
</dbReference>
<gene>
    <name evidence="7" type="ORF">TSUD_91880</name>
</gene>
<dbReference type="Gene3D" id="3.40.47.10">
    <property type="match status" value="1"/>
</dbReference>
<accession>A0A2Z6NZT7</accession>
<dbReference type="InterPro" id="IPR011141">
    <property type="entry name" value="Polyketide_synthase_type-III"/>
</dbReference>
<dbReference type="EMBL" id="DF974609">
    <property type="protein sequence ID" value="GAU49688.1"/>
    <property type="molecule type" value="Genomic_DNA"/>
</dbReference>
<evidence type="ECO:0000313" key="7">
    <source>
        <dbReference type="EMBL" id="GAU49688.1"/>
    </source>
</evidence>
<protein>
    <recommendedName>
        <fullName evidence="4">chalcone synthase</fullName>
        <ecNumber evidence="4">2.3.1.74</ecNumber>
    </recommendedName>
</protein>
<evidence type="ECO:0000256" key="3">
    <source>
        <dbReference type="ARBA" id="ARBA00005531"/>
    </source>
</evidence>
<organism evidence="7 8">
    <name type="scientific">Trifolium subterraneum</name>
    <name type="common">Subterranean clover</name>
    <dbReference type="NCBI Taxonomy" id="3900"/>
    <lineage>
        <taxon>Eukaryota</taxon>
        <taxon>Viridiplantae</taxon>
        <taxon>Streptophyta</taxon>
        <taxon>Embryophyta</taxon>
        <taxon>Tracheophyta</taxon>
        <taxon>Spermatophyta</taxon>
        <taxon>Magnoliopsida</taxon>
        <taxon>eudicotyledons</taxon>
        <taxon>Gunneridae</taxon>
        <taxon>Pentapetalae</taxon>
        <taxon>rosids</taxon>
        <taxon>fabids</taxon>
        <taxon>Fabales</taxon>
        <taxon>Fabaceae</taxon>
        <taxon>Papilionoideae</taxon>
        <taxon>50 kb inversion clade</taxon>
        <taxon>NPAAA clade</taxon>
        <taxon>Hologalegina</taxon>
        <taxon>IRL clade</taxon>
        <taxon>Trifolieae</taxon>
        <taxon>Trifolium</taxon>
    </lineage>
</organism>
<dbReference type="OrthoDB" id="1614829at2759"/>
<evidence type="ECO:0000256" key="5">
    <source>
        <dbReference type="ARBA" id="ARBA00023241"/>
    </source>
</evidence>
<evidence type="ECO:0000256" key="4">
    <source>
        <dbReference type="ARBA" id="ARBA00012975"/>
    </source>
</evidence>
<name>A0A2Z6NZT7_TRISU</name>
<dbReference type="EC" id="2.3.1.74" evidence="4"/>
<comment type="function">
    <text evidence="1">The primary product of this enzyme is 4,2',4',6'-tetrahydroxychalcone (also termed naringenin-chalcone or chalcone) which can under specific conditions spontaneously isomerize into naringenin.</text>
</comment>
<dbReference type="AlphaFoldDB" id="A0A2Z6NZT7"/>
<dbReference type="GO" id="GO:0030639">
    <property type="term" value="P:polyketide biosynthetic process"/>
    <property type="evidence" value="ECO:0007669"/>
    <property type="project" value="TreeGrafter"/>
</dbReference>
<dbReference type="InterPro" id="IPR012328">
    <property type="entry name" value="Chalcone/stilbene_synt_C"/>
</dbReference>
<evidence type="ECO:0000256" key="1">
    <source>
        <dbReference type="ARBA" id="ARBA00002969"/>
    </source>
</evidence>
<sequence>MLYFVGCSGGVAGLGVAKDIAEMKFIPDTKKKLDGKLTEEGISFTLARELPQIIEDNVEGLCDKLIDVVGLENKEYTKLFWAVHPSGPAILNHAA</sequence>
<dbReference type="GO" id="GO:0009813">
    <property type="term" value="P:flavonoid biosynthetic process"/>
    <property type="evidence" value="ECO:0007669"/>
    <property type="project" value="UniProtKB-UniPathway"/>
</dbReference>
<keyword evidence="5" id="KW-0284">Flavonoid biosynthesis</keyword>
<dbReference type="GO" id="GO:0016210">
    <property type="term" value="F:naringenin-chalcone synthase activity"/>
    <property type="evidence" value="ECO:0007669"/>
    <property type="project" value="UniProtKB-EC"/>
</dbReference>